<evidence type="ECO:0000256" key="3">
    <source>
        <dbReference type="ARBA" id="ARBA00019612"/>
    </source>
</evidence>
<dbReference type="AlphaFoldDB" id="A0AAE8SY87"/>
<name>A0AAE8SY87_9PEZI</name>
<dbReference type="InterPro" id="IPR019095">
    <property type="entry name" value="Mediator_Med18"/>
</dbReference>
<protein>
    <recommendedName>
        <fullName evidence="3 8">Mediator of RNA polymerase II transcription subunit 18</fullName>
    </recommendedName>
    <alternativeName>
        <fullName evidence="7 8">Mediator complex subunit 18</fullName>
    </alternativeName>
</protein>
<dbReference type="GO" id="GO:0006357">
    <property type="term" value="P:regulation of transcription by RNA polymerase II"/>
    <property type="evidence" value="ECO:0007669"/>
    <property type="project" value="InterPro"/>
</dbReference>
<reference evidence="10" key="1">
    <citation type="submission" date="2018-03" db="EMBL/GenBank/DDBJ databases">
        <authorList>
            <person name="Guldener U."/>
        </authorList>
    </citation>
    <scope>NUCLEOTIDE SEQUENCE</scope>
</reference>
<evidence type="ECO:0000256" key="4">
    <source>
        <dbReference type="ARBA" id="ARBA00023015"/>
    </source>
</evidence>
<keyword evidence="6 8" id="KW-0539">Nucleus</keyword>
<dbReference type="GO" id="GO:0070847">
    <property type="term" value="C:core mediator complex"/>
    <property type="evidence" value="ECO:0007669"/>
    <property type="project" value="TreeGrafter"/>
</dbReference>
<evidence type="ECO:0000256" key="5">
    <source>
        <dbReference type="ARBA" id="ARBA00023163"/>
    </source>
</evidence>
<comment type="caution">
    <text evidence="10">The sequence shown here is derived from an EMBL/GenBank/DDBJ whole genome shotgun (WGS) entry which is preliminary data.</text>
</comment>
<keyword evidence="11" id="KW-1185">Reference proteome</keyword>
<comment type="similarity">
    <text evidence="2 8">Belongs to the Mediator complex subunit 18 family.</text>
</comment>
<comment type="function">
    <text evidence="8">Component of the Mediator complex, a coactivator involved in the regulated transcription of nearly all RNA polymerase II-dependent genes. Mediator functions as a bridge to convey information from gene-specific regulatory proteins to the basal RNA polymerase II transcription machinery. Mediator is recruited to promoters by direct interactions with regulatory proteins and serves as a scaffold for the assembly of a functional preinitiation complex with RNA polymerase II and the general transcription factors.</text>
</comment>
<organism evidence="10 11">
    <name type="scientific">Cephalotrichum gorgonifer</name>
    <dbReference type="NCBI Taxonomy" id="2041049"/>
    <lineage>
        <taxon>Eukaryota</taxon>
        <taxon>Fungi</taxon>
        <taxon>Dikarya</taxon>
        <taxon>Ascomycota</taxon>
        <taxon>Pezizomycotina</taxon>
        <taxon>Sordariomycetes</taxon>
        <taxon>Hypocreomycetidae</taxon>
        <taxon>Microascales</taxon>
        <taxon>Microascaceae</taxon>
        <taxon>Cephalotrichum</taxon>
    </lineage>
</organism>
<dbReference type="GO" id="GO:0006369">
    <property type="term" value="P:termination of RNA polymerase II transcription"/>
    <property type="evidence" value="ECO:0007669"/>
    <property type="project" value="TreeGrafter"/>
</dbReference>
<evidence type="ECO:0000313" key="11">
    <source>
        <dbReference type="Proteomes" id="UP001187682"/>
    </source>
</evidence>
<sequence length="423" mass="47130">MYELSLLAFVDDKDVPASLSVLSGLCSQSPWESIHRVHFLHGPGRPTGMPNPSPTPTNQQKDVPALWKELDRALGRQSYHLQLRYEVSKADFGKADGMDFNAAPGILRWVDFPEPAQAVPGAEKGVVMQRKKVEIWGQKNLHSVLAGNSYSLTSDQIEHGYSFFRDDIEICLHRYLLPRPQGQPPSNATAPTNPLPPWDSVTNVDDLQHWMLVVKLHVLQDNKPDEVRKAQEQLVALKNELDGVFQFEVIDRQFFDSRVPLADDGTTTGEGWKKAEHPSEGGNVLQDLDIQGEEKITRERGHTRERDVPQQDVIKGEEGDGRDVEYEKEEAEDLTKYAPEPIMDENIRLALITEVSALNWEAMDREVVIWTEGEDDEPNGQQAEATYGIHPSPPGPSAGGDTAAGHRNSPGAGIPSLPLHMLR</sequence>
<proteinExistence type="inferred from homology"/>
<feature type="region of interest" description="Disordered" evidence="9">
    <location>
        <begin position="296"/>
        <end position="333"/>
    </location>
</feature>
<dbReference type="GO" id="GO:0003712">
    <property type="term" value="F:transcription coregulator activity"/>
    <property type="evidence" value="ECO:0007669"/>
    <property type="project" value="InterPro"/>
</dbReference>
<dbReference type="EMBL" id="ONZQ02000013">
    <property type="protein sequence ID" value="SPO05594.1"/>
    <property type="molecule type" value="Genomic_DNA"/>
</dbReference>
<comment type="subcellular location">
    <subcellularLocation>
        <location evidence="1 8">Nucleus</location>
    </subcellularLocation>
</comment>
<accession>A0AAE8SY87</accession>
<feature type="region of interest" description="Disordered" evidence="9">
    <location>
        <begin position="375"/>
        <end position="423"/>
    </location>
</feature>
<feature type="compositionally biased region" description="Basic and acidic residues" evidence="9">
    <location>
        <begin position="296"/>
        <end position="325"/>
    </location>
</feature>
<comment type="subunit">
    <text evidence="8">Component of the Mediator complex.</text>
</comment>
<dbReference type="Proteomes" id="UP001187682">
    <property type="component" value="Unassembled WGS sequence"/>
</dbReference>
<dbReference type="Pfam" id="PF09637">
    <property type="entry name" value="Med18"/>
    <property type="match status" value="1"/>
</dbReference>
<dbReference type="GO" id="GO:0016592">
    <property type="term" value="C:mediator complex"/>
    <property type="evidence" value="ECO:0007669"/>
    <property type="project" value="InterPro"/>
</dbReference>
<evidence type="ECO:0000256" key="9">
    <source>
        <dbReference type="SAM" id="MobiDB-lite"/>
    </source>
</evidence>
<dbReference type="PANTHER" id="PTHR13321">
    <property type="entry name" value="MEDIATOR OF RNA POLYMERASE II TRANSCRIPTION, SUBUNIT 18"/>
    <property type="match status" value="1"/>
</dbReference>
<keyword evidence="4 8" id="KW-0805">Transcription regulation</keyword>
<evidence type="ECO:0000256" key="2">
    <source>
        <dbReference type="ARBA" id="ARBA00009814"/>
    </source>
</evidence>
<evidence type="ECO:0000256" key="8">
    <source>
        <dbReference type="RuleBase" id="RU364150"/>
    </source>
</evidence>
<gene>
    <name evidence="8" type="primary">MED18</name>
    <name evidence="10" type="ORF">DNG_08281</name>
</gene>
<dbReference type="Gene3D" id="2.40.320.10">
    <property type="entry name" value="Hypothetical Protein Pfu-838710-001"/>
    <property type="match status" value="1"/>
</dbReference>
<evidence type="ECO:0000256" key="6">
    <source>
        <dbReference type="ARBA" id="ARBA00023242"/>
    </source>
</evidence>
<evidence type="ECO:0000313" key="10">
    <source>
        <dbReference type="EMBL" id="SPO05594.1"/>
    </source>
</evidence>
<evidence type="ECO:0000256" key="7">
    <source>
        <dbReference type="ARBA" id="ARBA00032012"/>
    </source>
</evidence>
<dbReference type="PANTHER" id="PTHR13321:SF2">
    <property type="entry name" value="MEDIATOR OF RNA POLYMERASE II TRANSCRIPTION SUBUNIT 18"/>
    <property type="match status" value="1"/>
</dbReference>
<keyword evidence="8" id="KW-0010">Activator</keyword>
<keyword evidence="5 8" id="KW-0804">Transcription</keyword>
<evidence type="ECO:0000256" key="1">
    <source>
        <dbReference type="ARBA" id="ARBA00004123"/>
    </source>
</evidence>